<proteinExistence type="predicted"/>
<accession>A0A5M8QSF7</accession>
<dbReference type="Proteomes" id="UP001570846">
    <property type="component" value="Unassembled WGS sequence"/>
</dbReference>
<dbReference type="RefSeq" id="WP_149096661.1">
    <property type="nucleotide sequence ID" value="NZ_BMMG01000010.1"/>
</dbReference>
<protein>
    <submittedName>
        <fullName evidence="2">DcaP family trimeric outer membrane transporter</fullName>
    </submittedName>
</protein>
<reference evidence="2 4" key="3">
    <citation type="submission" date="2024-08" db="EMBL/GenBank/DDBJ databases">
        <authorList>
            <person name="Wei W."/>
        </authorList>
    </citation>
    <scope>NUCLEOTIDE SEQUENCE [LARGE SCALE GENOMIC DNA]</scope>
    <source>
        <strain evidence="2 4">XU2</strain>
    </source>
</reference>
<dbReference type="OrthoDB" id="790324at2"/>
<reference evidence="1 3" key="2">
    <citation type="submission" date="2019-09" db="EMBL/GenBank/DDBJ databases">
        <title>A bacterium isolated from glacier soil.</title>
        <authorList>
            <person name="Liu Q."/>
        </authorList>
    </citation>
    <scope>NUCLEOTIDE SEQUENCE [LARGE SCALE GENOMIC DNA]</scope>
    <source>
        <strain evidence="1 3">MDT1-10-3</strain>
    </source>
</reference>
<gene>
    <name evidence="2" type="ORF">ACD591_18600</name>
    <name evidence="1" type="ORF">FOE74_00550</name>
</gene>
<dbReference type="SUPFAM" id="SSF56935">
    <property type="entry name" value="Porins"/>
    <property type="match status" value="1"/>
</dbReference>
<name>A0A5M8QSF7_9BACT</name>
<keyword evidence="4" id="KW-1185">Reference proteome</keyword>
<dbReference type="Pfam" id="PF19577">
    <property type="entry name" value="DcaP"/>
    <property type="match status" value="1"/>
</dbReference>
<reference evidence="1 3" key="1">
    <citation type="submission" date="2019-07" db="EMBL/GenBank/DDBJ databases">
        <authorList>
            <person name="Qu J.-H."/>
        </authorList>
    </citation>
    <scope>NUCLEOTIDE SEQUENCE [LARGE SCALE GENOMIC DNA]</scope>
    <source>
        <strain evidence="1 3">MDT1-10-3</strain>
    </source>
</reference>
<evidence type="ECO:0000313" key="3">
    <source>
        <dbReference type="Proteomes" id="UP000323866"/>
    </source>
</evidence>
<dbReference type="EMBL" id="VKKZ01000001">
    <property type="protein sequence ID" value="KAA6438161.1"/>
    <property type="molecule type" value="Genomic_DNA"/>
</dbReference>
<evidence type="ECO:0000313" key="1">
    <source>
        <dbReference type="EMBL" id="KAA6438161.1"/>
    </source>
</evidence>
<sequence>MAVSHAEAQEQKQEKGLEVYGFIMIDIGYNFHQLDPVWFDAMVVTKLPQYKNQFAPDGNMFFSVRQSKLGFNSLTQTPLGKLRGKFEFDLYGSGPEVGQTTFHLTNVYVELGRFMLGQAESTFTDPDIALNILDAGEPSSRPFLRTIQVRYTHIREQGRWAIGLEQPGATSDQGIYANRIELQNVRAEFKAPDLTAEYRRKIKNGYIELAGVLRWIRWENTVYSPIDLSGDEIGWGFNISSTQRLGSKTFFKGLLVYGNGIQSYLNDASFDIGIENNLDNPSTPIVGVALPVVGGFAFLEQKWNKTWSSTMGYSRVRIYNSDAQAAHAFKRGHYALFNVLYQPFFQFLAGAELQWGQRNNFSDGFSSSAVKVQLSLRYSFSHAFYEKVPEWAP</sequence>
<dbReference type="Proteomes" id="UP000323866">
    <property type="component" value="Unassembled WGS sequence"/>
</dbReference>
<comment type="caution">
    <text evidence="1">The sequence shown here is derived from an EMBL/GenBank/DDBJ whole genome shotgun (WGS) entry which is preliminary data.</text>
</comment>
<evidence type="ECO:0000313" key="4">
    <source>
        <dbReference type="Proteomes" id="UP001570846"/>
    </source>
</evidence>
<dbReference type="InterPro" id="IPR045748">
    <property type="entry name" value="DcaP"/>
</dbReference>
<dbReference type="AlphaFoldDB" id="A0A5M8QSF7"/>
<organism evidence="1 3">
    <name type="scientific">Rufibacter glacialis</name>
    <dbReference type="NCBI Taxonomy" id="1259555"/>
    <lineage>
        <taxon>Bacteria</taxon>
        <taxon>Pseudomonadati</taxon>
        <taxon>Bacteroidota</taxon>
        <taxon>Cytophagia</taxon>
        <taxon>Cytophagales</taxon>
        <taxon>Hymenobacteraceae</taxon>
        <taxon>Rufibacter</taxon>
    </lineage>
</organism>
<dbReference type="EMBL" id="JBGOGF010000012">
    <property type="protein sequence ID" value="MFA1773316.1"/>
    <property type="molecule type" value="Genomic_DNA"/>
</dbReference>
<evidence type="ECO:0000313" key="2">
    <source>
        <dbReference type="EMBL" id="MFA1773316.1"/>
    </source>
</evidence>